<dbReference type="Proteomes" id="UP000238375">
    <property type="component" value="Unassembled WGS sequence"/>
</dbReference>
<gene>
    <name evidence="2" type="ORF">CLV58_1477</name>
</gene>
<protein>
    <submittedName>
        <fullName evidence="2">Putative ATPase</fullName>
    </submittedName>
</protein>
<dbReference type="SUPFAM" id="SSF52540">
    <property type="entry name" value="P-loop containing nucleoside triphosphate hydrolases"/>
    <property type="match status" value="1"/>
</dbReference>
<proteinExistence type="predicted"/>
<organism evidence="2 3">
    <name type="scientific">Spirosoma oryzae</name>
    <dbReference type="NCBI Taxonomy" id="1469603"/>
    <lineage>
        <taxon>Bacteria</taxon>
        <taxon>Pseudomonadati</taxon>
        <taxon>Bacteroidota</taxon>
        <taxon>Cytophagia</taxon>
        <taxon>Cytophagales</taxon>
        <taxon>Cytophagaceae</taxon>
        <taxon>Spirosoma</taxon>
    </lineage>
</organism>
<feature type="domain" description="NadR/Ttd14 AAA" evidence="1">
    <location>
        <begin position="4"/>
        <end position="169"/>
    </location>
</feature>
<dbReference type="InterPro" id="IPR027417">
    <property type="entry name" value="P-loop_NTPase"/>
</dbReference>
<reference evidence="2 3" key="1">
    <citation type="submission" date="2018-03" db="EMBL/GenBank/DDBJ databases">
        <title>Genomic Encyclopedia of Archaeal and Bacterial Type Strains, Phase II (KMG-II): from individual species to whole genera.</title>
        <authorList>
            <person name="Goeker M."/>
        </authorList>
    </citation>
    <scope>NUCLEOTIDE SEQUENCE [LARGE SCALE GENOMIC DNA]</scope>
    <source>
        <strain evidence="2 3">DSM 28354</strain>
    </source>
</reference>
<dbReference type="InterPro" id="IPR038727">
    <property type="entry name" value="NadR/Ttd14_AAA_dom"/>
</dbReference>
<dbReference type="OrthoDB" id="5638848at2"/>
<dbReference type="Pfam" id="PF13521">
    <property type="entry name" value="AAA_28"/>
    <property type="match status" value="1"/>
</dbReference>
<dbReference type="Gene3D" id="3.40.50.300">
    <property type="entry name" value="P-loop containing nucleotide triphosphate hydrolases"/>
    <property type="match status" value="1"/>
</dbReference>
<comment type="caution">
    <text evidence="2">The sequence shown here is derived from an EMBL/GenBank/DDBJ whole genome shotgun (WGS) entry which is preliminary data.</text>
</comment>
<name>A0A2T0RLI4_9BACT</name>
<sequence length="200" mass="21885">MANFILSGGPGAGKSTLLNALRTAGYHTVDEASRVLIQEQVAQGGHCLPWVDLSCFARLALHRMVADYNQTSTQPGRPVTFFDRGIPDIIAYLRVAGLSVDAAFYQAIQQCPYQKQVFMAPPWESIYINDSERWQTFAEATALHDALVDTYQSLGFTIVPLPLAPVADRVTFIQQTLSALFPTSSQSAGTAHTSQPFIFS</sequence>
<evidence type="ECO:0000313" key="3">
    <source>
        <dbReference type="Proteomes" id="UP000238375"/>
    </source>
</evidence>
<accession>A0A2T0RLI4</accession>
<evidence type="ECO:0000259" key="1">
    <source>
        <dbReference type="Pfam" id="PF13521"/>
    </source>
</evidence>
<dbReference type="EMBL" id="PVTE01000047">
    <property type="protein sequence ID" value="PRY22059.1"/>
    <property type="molecule type" value="Genomic_DNA"/>
</dbReference>
<dbReference type="RefSeq" id="WP_106140942.1">
    <property type="nucleotide sequence ID" value="NZ_PVTE01000047.1"/>
</dbReference>
<dbReference type="AlphaFoldDB" id="A0A2T0RLI4"/>
<evidence type="ECO:0000313" key="2">
    <source>
        <dbReference type="EMBL" id="PRY22059.1"/>
    </source>
</evidence>
<keyword evidence="3" id="KW-1185">Reference proteome</keyword>